<keyword evidence="7" id="KW-0547">Nucleotide-binding</keyword>
<dbReference type="Gene3D" id="3.40.50.300">
    <property type="entry name" value="P-loop containing nucleotide triphosphate hydrolases"/>
    <property type="match status" value="3"/>
</dbReference>
<dbReference type="PROSITE" id="PS00690">
    <property type="entry name" value="DEAH_ATP_HELICASE"/>
    <property type="match status" value="1"/>
</dbReference>
<keyword evidence="10" id="KW-0067">ATP-binding</keyword>
<dbReference type="GO" id="GO:0035861">
    <property type="term" value="C:site of double-strand break"/>
    <property type="evidence" value="ECO:0007669"/>
    <property type="project" value="EnsemblFungi"/>
</dbReference>
<evidence type="ECO:0000256" key="20">
    <source>
        <dbReference type="ARBA" id="ARBA00045702"/>
    </source>
</evidence>
<comment type="function">
    <text evidence="20">ATP-dependent DNA helicase important for chromosome transmission and normal cell cycle progression in G(2)/M. May have a role in changing DNA topology to allow the loading of proteins involved in maintaining sister chromatid cohesion in the vicinity of the centromeres. Has a specific role in chromosome segregation during meiosis II.</text>
</comment>
<dbReference type="GO" id="GO:0046872">
    <property type="term" value="F:metal ion binding"/>
    <property type="evidence" value="ECO:0007669"/>
    <property type="project" value="UniProtKB-KW"/>
</dbReference>
<comment type="similarity">
    <text evidence="3">Belongs to the DEAD box helicase family. DEAH subfamily. DDX11/CHL1 sub-subfamily.</text>
</comment>
<dbReference type="GO" id="GO:0036297">
    <property type="term" value="P:interstrand cross-link repair"/>
    <property type="evidence" value="ECO:0007669"/>
    <property type="project" value="EnsemblFungi"/>
</dbReference>
<evidence type="ECO:0000256" key="16">
    <source>
        <dbReference type="ARBA" id="ARBA00029709"/>
    </source>
</evidence>
<keyword evidence="12" id="KW-0411">Iron-sulfur</keyword>
<keyword evidence="24" id="KW-1185">Reference proteome</keyword>
<dbReference type="CDD" id="cd18788">
    <property type="entry name" value="SF2_C_XPD"/>
    <property type="match status" value="1"/>
</dbReference>
<evidence type="ECO:0000256" key="15">
    <source>
        <dbReference type="ARBA" id="ARBA00023306"/>
    </source>
</evidence>
<evidence type="ECO:0000256" key="13">
    <source>
        <dbReference type="ARBA" id="ARBA00023235"/>
    </source>
</evidence>
<evidence type="ECO:0000256" key="18">
    <source>
        <dbReference type="ARBA" id="ARBA00044998"/>
    </source>
</evidence>
<dbReference type="PANTHER" id="PTHR11472:SF41">
    <property type="entry name" value="ATP-DEPENDENT DNA HELICASE DDX11-RELATED"/>
    <property type="match status" value="1"/>
</dbReference>
<feature type="domain" description="Helicase ATP-binding" evidence="22">
    <location>
        <begin position="2"/>
        <end position="412"/>
    </location>
</feature>
<dbReference type="GO" id="GO:0000785">
    <property type="term" value="C:chromatin"/>
    <property type="evidence" value="ECO:0007669"/>
    <property type="project" value="EnsemblFungi"/>
</dbReference>
<keyword evidence="15" id="KW-0131">Cell cycle</keyword>
<dbReference type="Pfam" id="PF13307">
    <property type="entry name" value="Helicase_C_2"/>
    <property type="match status" value="1"/>
</dbReference>
<evidence type="ECO:0000256" key="6">
    <source>
        <dbReference type="ARBA" id="ARBA00022723"/>
    </source>
</evidence>
<dbReference type="Proteomes" id="UP000186594">
    <property type="component" value="Unassembled WGS sequence"/>
</dbReference>
<evidence type="ECO:0000256" key="10">
    <source>
        <dbReference type="ARBA" id="ARBA00022840"/>
    </source>
</evidence>
<evidence type="ECO:0000313" key="24">
    <source>
        <dbReference type="Proteomes" id="UP000186594"/>
    </source>
</evidence>
<evidence type="ECO:0000259" key="22">
    <source>
        <dbReference type="PROSITE" id="PS51193"/>
    </source>
</evidence>
<keyword evidence="11" id="KW-0408">Iron</keyword>
<dbReference type="AlphaFoldDB" id="A0A1U7LNR6"/>
<evidence type="ECO:0000256" key="17">
    <source>
        <dbReference type="ARBA" id="ARBA00044969"/>
    </source>
</evidence>
<keyword evidence="14" id="KW-0539">Nucleus</keyword>
<dbReference type="GO" id="GO:0003677">
    <property type="term" value="F:DNA binding"/>
    <property type="evidence" value="ECO:0007669"/>
    <property type="project" value="InterPro"/>
</dbReference>
<keyword evidence="8" id="KW-0378">Hydrolase</keyword>
<gene>
    <name evidence="23" type="ORF">NEOLI_003438</name>
</gene>
<dbReference type="SMART" id="SM00491">
    <property type="entry name" value="HELICc2"/>
    <property type="match status" value="1"/>
</dbReference>
<dbReference type="GO" id="GO:0045005">
    <property type="term" value="P:DNA-templated DNA replication maintenance of fidelity"/>
    <property type="evidence" value="ECO:0007669"/>
    <property type="project" value="EnsemblFungi"/>
</dbReference>
<dbReference type="InterPro" id="IPR010614">
    <property type="entry name" value="RAD3-like_helicase_DEAD"/>
</dbReference>
<dbReference type="InterPro" id="IPR002464">
    <property type="entry name" value="DNA/RNA_helicase_DEAH_CS"/>
</dbReference>
<sequence length="788" mass="89348">MSSRDFHHPYNPYPIQQAFMEGLYWTIEDRCVGIFESPTGTGKSLSLLCGAITWLRDHKRNGETENIDDNCNEPDWVIQHDKEEKQRRETHRKAEYEAKLKRIRDNELRSKKPAAHVNKRLKLSSTFGEFTDDEASFGLSDYDSDKEQLSGKLCLEGSNILPETQQLLKKLGHQFPNEETPDLDLEIFYATRTHSQLRQFVDEIRKVNIPPTFEPLDKPSQSGDFAELIKHISLGSRKTLCINPKVSRLHSANMINERCLELQKSGTPPDKKCPCLPPRKEQHLMMDTFKDHALARIRDIEDLAALGRQLGTCPYYASRASLGPTEIVTLPYPLLIQKSAREALGINLKGHIIIIDEAHNIIDAITSINSVSISLSQINTVKDHLVIYMDKFSKRLKGKNKVYIAQILRLLNALETFLQTRAKGNIRGPVLVDPSELFRLQGVDQVNIFKIEKYLKISNLARKIDGYSSYKSRKDAKTLAQAEIQSSDLPLLMQVSSFLVILANPSKEGRLFLKSAEHDTNDPCLKYMLLDPSHQFKDIAEEARAVVLAGGTMEPTSDFSHRLFPYLPQERVRKFSFGHVVPPENILAMPLSNSPGGKKFDFTFESRRDEIMIDELGRAILNICGIIPDGVVCFFPSYAYLKFVVARWQREDIWARLGQKKKLFQEPEETGAADLVLTDFSASINVPGSTGALLLSVVSGKMSEGINFSDSLGRGVIMVGLPFPNAMSIEWEIKLQYIEQCTFERLGHTLSENQKKQKAKEESREFLENTCMRAVNQSIGMYVDCYKE</sequence>
<evidence type="ECO:0000256" key="14">
    <source>
        <dbReference type="ARBA" id="ARBA00023242"/>
    </source>
</evidence>
<accession>A0A1U7LNR6</accession>
<dbReference type="STRING" id="1198029.A0A1U7LNR6"/>
<evidence type="ECO:0000256" key="2">
    <source>
        <dbReference type="ARBA" id="ARBA00004123"/>
    </source>
</evidence>
<dbReference type="PROSITE" id="PS51193">
    <property type="entry name" value="HELICASE_ATP_BIND_2"/>
    <property type="match status" value="1"/>
</dbReference>
<dbReference type="GO" id="GO:0034085">
    <property type="term" value="P:establishment of sister chromatid cohesion"/>
    <property type="evidence" value="ECO:0007669"/>
    <property type="project" value="EnsemblFungi"/>
</dbReference>
<evidence type="ECO:0000256" key="1">
    <source>
        <dbReference type="ARBA" id="ARBA00001966"/>
    </source>
</evidence>
<comment type="catalytic activity">
    <reaction evidence="21">
        <text>ATP + H2O = ADP + phosphate + H(+)</text>
        <dbReference type="Rhea" id="RHEA:13065"/>
        <dbReference type="ChEBI" id="CHEBI:15377"/>
        <dbReference type="ChEBI" id="CHEBI:15378"/>
        <dbReference type="ChEBI" id="CHEBI:30616"/>
        <dbReference type="ChEBI" id="CHEBI:43474"/>
        <dbReference type="ChEBI" id="CHEBI:456216"/>
        <dbReference type="EC" id="5.6.2.3"/>
    </reaction>
</comment>
<evidence type="ECO:0000256" key="8">
    <source>
        <dbReference type="ARBA" id="ARBA00022801"/>
    </source>
</evidence>
<dbReference type="GO" id="GO:0005524">
    <property type="term" value="F:ATP binding"/>
    <property type="evidence" value="ECO:0007669"/>
    <property type="project" value="UniProtKB-KW"/>
</dbReference>
<evidence type="ECO:0000256" key="5">
    <source>
        <dbReference type="ARBA" id="ARBA00017386"/>
    </source>
</evidence>
<evidence type="ECO:0000313" key="23">
    <source>
        <dbReference type="EMBL" id="OLL24306.1"/>
    </source>
</evidence>
<protein>
    <recommendedName>
        <fullName evidence="5">ATP-dependent DNA helicase CHL1</fullName>
        <ecNumber evidence="17">5.6.2.3</ecNumber>
    </recommendedName>
    <alternativeName>
        <fullName evidence="4">ATP-dependent DNA helicase chl1</fullName>
    </alternativeName>
    <alternativeName>
        <fullName evidence="16">Chromosome loss protein 1</fullName>
    </alternativeName>
    <alternativeName>
        <fullName evidence="18 19">DNA 5'-3' helicase CHL1</fullName>
    </alternativeName>
</protein>
<dbReference type="InterPro" id="IPR013020">
    <property type="entry name" value="Rad3/Chl1-like"/>
</dbReference>
<dbReference type="GO" id="GO:0031571">
    <property type="term" value="P:mitotic G1 DNA damage checkpoint signaling"/>
    <property type="evidence" value="ECO:0007669"/>
    <property type="project" value="EnsemblFungi"/>
</dbReference>
<dbReference type="InterPro" id="IPR027417">
    <property type="entry name" value="P-loop_NTPase"/>
</dbReference>
<dbReference type="InterPro" id="IPR014013">
    <property type="entry name" value="Helic_SF1/SF2_ATP-bd_DinG/Rad3"/>
</dbReference>
<evidence type="ECO:0000256" key="4">
    <source>
        <dbReference type="ARBA" id="ARBA00016387"/>
    </source>
</evidence>
<evidence type="ECO:0000256" key="9">
    <source>
        <dbReference type="ARBA" id="ARBA00022806"/>
    </source>
</evidence>
<comment type="subcellular location">
    <subcellularLocation>
        <location evidence="2">Nucleus</location>
    </subcellularLocation>
</comment>
<dbReference type="NCBIfam" id="TIGR00604">
    <property type="entry name" value="rad3"/>
    <property type="match status" value="1"/>
</dbReference>
<evidence type="ECO:0000256" key="21">
    <source>
        <dbReference type="ARBA" id="ARBA00048954"/>
    </source>
</evidence>
<dbReference type="GO" id="GO:0007064">
    <property type="term" value="P:mitotic sister chromatid cohesion"/>
    <property type="evidence" value="ECO:0007669"/>
    <property type="project" value="EnsemblFungi"/>
</dbReference>
<dbReference type="OMA" id="QTHQFRD"/>
<dbReference type="EC" id="5.6.2.3" evidence="17"/>
<dbReference type="GO" id="GO:0043139">
    <property type="term" value="F:5'-3' DNA helicase activity"/>
    <property type="evidence" value="ECO:0007669"/>
    <property type="project" value="UniProtKB-EC"/>
</dbReference>
<keyword evidence="13" id="KW-0413">Isomerase</keyword>
<dbReference type="InterPro" id="IPR006554">
    <property type="entry name" value="Helicase-like_DEXD_c2"/>
</dbReference>
<organism evidence="23 24">
    <name type="scientific">Neolecta irregularis (strain DAH-3)</name>
    <dbReference type="NCBI Taxonomy" id="1198029"/>
    <lineage>
        <taxon>Eukaryota</taxon>
        <taxon>Fungi</taxon>
        <taxon>Dikarya</taxon>
        <taxon>Ascomycota</taxon>
        <taxon>Taphrinomycotina</taxon>
        <taxon>Neolectales</taxon>
        <taxon>Neolectaceae</taxon>
        <taxon>Neolecta</taxon>
    </lineage>
</organism>
<dbReference type="EMBL" id="LXFE01000882">
    <property type="protein sequence ID" value="OLL24306.1"/>
    <property type="molecule type" value="Genomic_DNA"/>
</dbReference>
<comment type="caution">
    <text evidence="23">The sequence shown here is derived from an EMBL/GenBank/DDBJ whole genome shotgun (WGS) entry which is preliminary data.</text>
</comment>
<dbReference type="SMART" id="SM00488">
    <property type="entry name" value="DEXDc2"/>
    <property type="match status" value="1"/>
</dbReference>
<dbReference type="GO" id="GO:0051536">
    <property type="term" value="F:iron-sulfur cluster binding"/>
    <property type="evidence" value="ECO:0007669"/>
    <property type="project" value="UniProtKB-KW"/>
</dbReference>
<keyword evidence="9 23" id="KW-0347">Helicase</keyword>
<keyword evidence="6" id="KW-0479">Metal-binding</keyword>
<evidence type="ECO:0000256" key="7">
    <source>
        <dbReference type="ARBA" id="ARBA00022741"/>
    </source>
</evidence>
<evidence type="ECO:0000256" key="12">
    <source>
        <dbReference type="ARBA" id="ARBA00023014"/>
    </source>
</evidence>
<dbReference type="InterPro" id="IPR006555">
    <property type="entry name" value="ATP-dep_Helicase_C"/>
</dbReference>
<evidence type="ECO:0000256" key="11">
    <source>
        <dbReference type="ARBA" id="ARBA00023004"/>
    </source>
</evidence>
<dbReference type="Pfam" id="PF06733">
    <property type="entry name" value="DEAD_2"/>
    <property type="match status" value="1"/>
</dbReference>
<evidence type="ECO:0000256" key="19">
    <source>
        <dbReference type="ARBA" id="ARBA00045008"/>
    </source>
</evidence>
<evidence type="ECO:0000256" key="3">
    <source>
        <dbReference type="ARBA" id="ARBA00008435"/>
    </source>
</evidence>
<dbReference type="OrthoDB" id="267079at2759"/>
<comment type="cofactor">
    <cofactor evidence="1">
        <name>[4Fe-4S] cluster</name>
        <dbReference type="ChEBI" id="CHEBI:49883"/>
    </cofactor>
</comment>
<proteinExistence type="inferred from homology"/>
<dbReference type="InterPro" id="IPR045028">
    <property type="entry name" value="DinG/Rad3-like"/>
</dbReference>
<dbReference type="GO" id="GO:0016818">
    <property type="term" value="F:hydrolase activity, acting on acid anhydrides, in phosphorus-containing anhydrides"/>
    <property type="evidence" value="ECO:0007669"/>
    <property type="project" value="InterPro"/>
</dbReference>
<name>A0A1U7LNR6_NEOID</name>
<dbReference type="GO" id="GO:0005634">
    <property type="term" value="C:nucleus"/>
    <property type="evidence" value="ECO:0007669"/>
    <property type="project" value="UniProtKB-SubCell"/>
</dbReference>
<dbReference type="PANTHER" id="PTHR11472">
    <property type="entry name" value="DNA REPAIR DEAD HELICASE RAD3/XP-D SUBFAMILY MEMBER"/>
    <property type="match status" value="1"/>
</dbReference>
<reference evidence="23 24" key="1">
    <citation type="submission" date="2016-04" db="EMBL/GenBank/DDBJ databases">
        <title>Evolutionary innovation and constraint leading to complex multicellularity in the Ascomycota.</title>
        <authorList>
            <person name="Cisse O."/>
            <person name="Nguyen A."/>
            <person name="Hewitt D.A."/>
            <person name="Jedd G."/>
            <person name="Stajich J.E."/>
        </authorList>
    </citation>
    <scope>NUCLEOTIDE SEQUENCE [LARGE SCALE GENOMIC DNA]</scope>
    <source>
        <strain evidence="23 24">DAH-3</strain>
    </source>
</reference>